<reference evidence="2" key="1">
    <citation type="submission" date="2020-02" db="EMBL/GenBank/DDBJ databases">
        <authorList>
            <person name="Meier V. D."/>
        </authorList>
    </citation>
    <scope>NUCLEOTIDE SEQUENCE</scope>
    <source>
        <strain evidence="2">AVDCRST_MAG82</strain>
    </source>
</reference>
<name>A0A6J4QAQ6_9ACTN</name>
<sequence length="94" mass="9935">VRGGGEGAAGLQLRGGGRDVPAPRGLRHRAMAGEGELVGRTGLFALRSLHRRKGRGPRPASRDAKGRDGRPRRGGARILPEAALGERREANDLL</sequence>
<proteinExistence type="predicted"/>
<organism evidence="2">
    <name type="scientific">uncultured Rubrobacteraceae bacterium</name>
    <dbReference type="NCBI Taxonomy" id="349277"/>
    <lineage>
        <taxon>Bacteria</taxon>
        <taxon>Bacillati</taxon>
        <taxon>Actinomycetota</taxon>
        <taxon>Rubrobacteria</taxon>
        <taxon>Rubrobacterales</taxon>
        <taxon>Rubrobacteraceae</taxon>
        <taxon>environmental samples</taxon>
    </lineage>
</organism>
<dbReference type="AlphaFoldDB" id="A0A6J4QAQ6"/>
<feature type="region of interest" description="Disordered" evidence="1">
    <location>
        <begin position="1"/>
        <end position="25"/>
    </location>
</feature>
<evidence type="ECO:0000313" key="2">
    <source>
        <dbReference type="EMBL" id="CAA9439565.1"/>
    </source>
</evidence>
<feature type="compositionally biased region" description="Basic and acidic residues" evidence="1">
    <location>
        <begin position="84"/>
        <end position="94"/>
    </location>
</feature>
<feature type="region of interest" description="Disordered" evidence="1">
    <location>
        <begin position="48"/>
        <end position="94"/>
    </location>
</feature>
<evidence type="ECO:0000256" key="1">
    <source>
        <dbReference type="SAM" id="MobiDB-lite"/>
    </source>
</evidence>
<gene>
    <name evidence="2" type="ORF">AVDCRST_MAG82-2760</name>
</gene>
<feature type="non-terminal residue" evidence="2">
    <location>
        <position position="1"/>
    </location>
</feature>
<protein>
    <submittedName>
        <fullName evidence="2">Uncharacterized protein</fullName>
    </submittedName>
</protein>
<accession>A0A6J4QAQ6</accession>
<feature type="compositionally biased region" description="Basic and acidic residues" evidence="1">
    <location>
        <begin position="60"/>
        <end position="71"/>
    </location>
</feature>
<dbReference type="EMBL" id="CADCVA010000342">
    <property type="protein sequence ID" value="CAA9439565.1"/>
    <property type="molecule type" value="Genomic_DNA"/>
</dbReference>
<feature type="non-terminal residue" evidence="2">
    <location>
        <position position="94"/>
    </location>
</feature>